<dbReference type="EMBL" id="LS483487">
    <property type="protein sequence ID" value="SQJ09714.1"/>
    <property type="molecule type" value="Genomic_DNA"/>
</dbReference>
<evidence type="ECO:0000256" key="1">
    <source>
        <dbReference type="ARBA" id="ARBA00022649"/>
    </source>
</evidence>
<dbReference type="Gene3D" id="3.30.2310.20">
    <property type="entry name" value="RelE-like"/>
    <property type="match status" value="1"/>
</dbReference>
<dbReference type="SUPFAM" id="SSF143011">
    <property type="entry name" value="RelE-like"/>
    <property type="match status" value="1"/>
</dbReference>
<dbReference type="InterPro" id="IPR035093">
    <property type="entry name" value="RelE/ParE_toxin_dom_sf"/>
</dbReference>
<dbReference type="KEGG" id="ful:C4N20_02405"/>
<sequence length="89" mass="10942">MSFYKIKYKKDAEKFIRKHKAEGIKFLKAFIEISEDFENIKRYDIKKYICEEENFFRLRIGKYRAIFEVRQDEIIIIVCDIDSRGDIYK</sequence>
<evidence type="ECO:0008006" key="4">
    <source>
        <dbReference type="Google" id="ProtNLM"/>
    </source>
</evidence>
<evidence type="ECO:0000313" key="3">
    <source>
        <dbReference type="Proteomes" id="UP000249008"/>
    </source>
</evidence>
<dbReference type="GeneID" id="78453644"/>
<dbReference type="InterPro" id="IPR007712">
    <property type="entry name" value="RelE/ParE_toxin"/>
</dbReference>
<dbReference type="RefSeq" id="WP_005981250.1">
    <property type="nucleotide sequence ID" value="NZ_BAABXY010000001.1"/>
</dbReference>
<accession>A0AAX2JES0</accession>
<dbReference type="Pfam" id="PF05016">
    <property type="entry name" value="ParE_toxin"/>
    <property type="match status" value="1"/>
</dbReference>
<reference evidence="2 3" key="1">
    <citation type="submission" date="2018-06" db="EMBL/GenBank/DDBJ databases">
        <authorList>
            <consortium name="Pathogen Informatics"/>
            <person name="Doyle S."/>
        </authorList>
    </citation>
    <scope>NUCLEOTIDE SEQUENCE [LARGE SCALE GENOMIC DNA]</scope>
    <source>
        <strain evidence="2 3">NCTC12112</strain>
    </source>
</reference>
<protein>
    <recommendedName>
        <fullName evidence="4">Type II toxin-antitoxin system RelE/ParE family toxin</fullName>
    </recommendedName>
</protein>
<keyword evidence="1" id="KW-1277">Toxin-antitoxin system</keyword>
<evidence type="ECO:0000313" key="2">
    <source>
        <dbReference type="EMBL" id="SQJ09714.1"/>
    </source>
</evidence>
<dbReference type="AlphaFoldDB" id="A0AAX2JES0"/>
<gene>
    <name evidence="2" type="ORF">NCTC12112_02363</name>
</gene>
<proteinExistence type="predicted"/>
<dbReference type="Proteomes" id="UP000249008">
    <property type="component" value="Chromosome 1"/>
</dbReference>
<organism evidence="2 3">
    <name type="scientific">Fusobacterium ulcerans</name>
    <dbReference type="NCBI Taxonomy" id="861"/>
    <lineage>
        <taxon>Bacteria</taxon>
        <taxon>Fusobacteriati</taxon>
        <taxon>Fusobacteriota</taxon>
        <taxon>Fusobacteriia</taxon>
        <taxon>Fusobacteriales</taxon>
        <taxon>Fusobacteriaceae</taxon>
        <taxon>Fusobacterium</taxon>
    </lineage>
</organism>
<name>A0AAX2JES0_9FUSO</name>